<dbReference type="Pfam" id="PF00561">
    <property type="entry name" value="Abhydrolase_1"/>
    <property type="match status" value="1"/>
</dbReference>
<evidence type="ECO:0000313" key="4">
    <source>
        <dbReference type="Proteomes" id="UP000464178"/>
    </source>
</evidence>
<dbReference type="PRINTS" id="PR00111">
    <property type="entry name" value="ABHYDROLASE"/>
</dbReference>
<dbReference type="Proteomes" id="UP000464178">
    <property type="component" value="Chromosome"/>
</dbReference>
<dbReference type="GO" id="GO:0016020">
    <property type="term" value="C:membrane"/>
    <property type="evidence" value="ECO:0007669"/>
    <property type="project" value="TreeGrafter"/>
</dbReference>
<dbReference type="PRINTS" id="PR00412">
    <property type="entry name" value="EPOXHYDRLASE"/>
</dbReference>
<sequence>MSNTAAPGSDAPPPLRTTHPSADEDAPPFPNPAMSLYPFLPRVATRHGLRMSYLDEGAGDTVVMLHGNPTWSFYYRNLVLSLRESYRCIVPDHIGCGLSDKPPLSRYDYSLKSRIDDLEWLLEERGLTKNLTLVLHDWGGMIGMGFAARHPDRIKRVVASNTGAFPLPPGKKLPRSLWWGRNTRLGAWLITRRNAFCKYAAKWCATRQPLPADVRAGYLAPYDTAAHRVAVLKFVQTIPLAPGDEGYDIVAGTAAALDKFRDTPTLLLWGMKDFVFDRHFLEEWKRHFPHAEVHTWPDCGHYLLDDAGELAIMRVWEFLQRYPLS</sequence>
<evidence type="ECO:0000313" key="3">
    <source>
        <dbReference type="EMBL" id="VTR99517.1"/>
    </source>
</evidence>
<dbReference type="SUPFAM" id="SSF53474">
    <property type="entry name" value="alpha/beta-Hydrolases"/>
    <property type="match status" value="1"/>
</dbReference>
<dbReference type="InterPro" id="IPR029058">
    <property type="entry name" value="AB_hydrolase_fold"/>
</dbReference>
<keyword evidence="3" id="KW-0378">Hydrolase</keyword>
<dbReference type="RefSeq" id="WP_162671905.1">
    <property type="nucleotide sequence ID" value="NZ_LR593886.1"/>
</dbReference>
<dbReference type="AlphaFoldDB" id="A0A6P2DFG3"/>
<name>A0A6P2DFG3_9BACT</name>
<proteinExistence type="predicted"/>
<reference evidence="3 4" key="1">
    <citation type="submission" date="2019-05" db="EMBL/GenBank/DDBJ databases">
        <authorList>
            <consortium name="Science for Life Laboratories"/>
        </authorList>
    </citation>
    <scope>NUCLEOTIDE SEQUENCE [LARGE SCALE GENOMIC DNA]</scope>
    <source>
        <strain evidence="3">Soil9</strain>
    </source>
</reference>
<dbReference type="Gene3D" id="3.40.50.1820">
    <property type="entry name" value="alpha/beta hydrolase"/>
    <property type="match status" value="1"/>
</dbReference>
<dbReference type="InterPro" id="IPR000639">
    <property type="entry name" value="Epox_hydrolase-like"/>
</dbReference>
<evidence type="ECO:0000256" key="1">
    <source>
        <dbReference type="SAM" id="MobiDB-lite"/>
    </source>
</evidence>
<dbReference type="KEGG" id="gms:SOIL9_84910"/>
<accession>A0A6P2DFG3</accession>
<dbReference type="PANTHER" id="PTHR43798">
    <property type="entry name" value="MONOACYLGLYCEROL LIPASE"/>
    <property type="match status" value="1"/>
</dbReference>
<feature type="domain" description="AB hydrolase-1" evidence="2">
    <location>
        <begin position="61"/>
        <end position="306"/>
    </location>
</feature>
<protein>
    <recommendedName>
        <fullName evidence="2">AB hydrolase-1 domain-containing protein</fullName>
    </recommendedName>
</protein>
<feature type="region of interest" description="Disordered" evidence="1">
    <location>
        <begin position="1"/>
        <end position="28"/>
    </location>
</feature>
<dbReference type="InterPro" id="IPR000073">
    <property type="entry name" value="AB_hydrolase_1"/>
</dbReference>
<dbReference type="GO" id="GO:0016787">
    <property type="term" value="F:hydrolase activity"/>
    <property type="evidence" value="ECO:0007669"/>
    <property type="project" value="UniProtKB-KW"/>
</dbReference>
<gene>
    <name evidence="3" type="ORF">SOIL9_84910</name>
</gene>
<organism evidence="3 4">
    <name type="scientific">Gemmata massiliana</name>
    <dbReference type="NCBI Taxonomy" id="1210884"/>
    <lineage>
        <taxon>Bacteria</taxon>
        <taxon>Pseudomonadati</taxon>
        <taxon>Planctomycetota</taxon>
        <taxon>Planctomycetia</taxon>
        <taxon>Gemmatales</taxon>
        <taxon>Gemmataceae</taxon>
        <taxon>Gemmata</taxon>
    </lineage>
</organism>
<evidence type="ECO:0000259" key="2">
    <source>
        <dbReference type="Pfam" id="PF00561"/>
    </source>
</evidence>
<dbReference type="InterPro" id="IPR050266">
    <property type="entry name" value="AB_hydrolase_sf"/>
</dbReference>
<dbReference type="PANTHER" id="PTHR43798:SF24">
    <property type="entry name" value="CIS-3-ALKYL-4-ALKYLOXETAN-2-ONE DECARBOXYLASE"/>
    <property type="match status" value="1"/>
</dbReference>
<keyword evidence="4" id="KW-1185">Reference proteome</keyword>
<dbReference type="EMBL" id="LR593886">
    <property type="protein sequence ID" value="VTR99517.1"/>
    <property type="molecule type" value="Genomic_DNA"/>
</dbReference>